<proteinExistence type="predicted"/>
<dbReference type="AlphaFoldDB" id="A0A2P2KWN7"/>
<dbReference type="EMBL" id="GGEC01029662">
    <property type="protein sequence ID" value="MBX10146.1"/>
    <property type="molecule type" value="Transcribed_RNA"/>
</dbReference>
<sequence length="41" mass="4862">MLLYIPDPSIHQLVSWLQEATLWLNLQSSRMPHFHQGRTCL</sequence>
<organism evidence="1">
    <name type="scientific">Rhizophora mucronata</name>
    <name type="common">Asiatic mangrove</name>
    <dbReference type="NCBI Taxonomy" id="61149"/>
    <lineage>
        <taxon>Eukaryota</taxon>
        <taxon>Viridiplantae</taxon>
        <taxon>Streptophyta</taxon>
        <taxon>Embryophyta</taxon>
        <taxon>Tracheophyta</taxon>
        <taxon>Spermatophyta</taxon>
        <taxon>Magnoliopsida</taxon>
        <taxon>eudicotyledons</taxon>
        <taxon>Gunneridae</taxon>
        <taxon>Pentapetalae</taxon>
        <taxon>rosids</taxon>
        <taxon>fabids</taxon>
        <taxon>Malpighiales</taxon>
        <taxon>Rhizophoraceae</taxon>
        <taxon>Rhizophora</taxon>
    </lineage>
</organism>
<reference evidence="1" key="1">
    <citation type="submission" date="2018-02" db="EMBL/GenBank/DDBJ databases">
        <title>Rhizophora mucronata_Transcriptome.</title>
        <authorList>
            <person name="Meera S.P."/>
            <person name="Sreeshan A."/>
            <person name="Augustine A."/>
        </authorList>
    </citation>
    <scope>NUCLEOTIDE SEQUENCE</scope>
    <source>
        <tissue evidence="1">Leaf</tissue>
    </source>
</reference>
<protein>
    <submittedName>
        <fullName evidence="1">Uncharacterized protein</fullName>
    </submittedName>
</protein>
<name>A0A2P2KWN7_RHIMU</name>
<evidence type="ECO:0000313" key="1">
    <source>
        <dbReference type="EMBL" id="MBX10146.1"/>
    </source>
</evidence>
<accession>A0A2P2KWN7</accession>